<dbReference type="InterPro" id="IPR050406">
    <property type="entry name" value="FGGY_Carb_Kinase"/>
</dbReference>
<dbReference type="InterPro" id="IPR018483">
    <property type="entry name" value="Carb_kinase_FGGY_CS"/>
</dbReference>
<dbReference type="PIRSF" id="PIRSF000538">
    <property type="entry name" value="GlpK"/>
    <property type="match status" value="1"/>
</dbReference>
<evidence type="ECO:0000259" key="5">
    <source>
        <dbReference type="Pfam" id="PF00370"/>
    </source>
</evidence>
<feature type="domain" description="Carbohydrate kinase FGGY C-terminal" evidence="6">
    <location>
        <begin position="256"/>
        <end position="451"/>
    </location>
</feature>
<dbReference type="Gene3D" id="3.30.420.40">
    <property type="match status" value="2"/>
</dbReference>
<dbReference type="PANTHER" id="PTHR43095">
    <property type="entry name" value="SUGAR KINASE"/>
    <property type="match status" value="1"/>
</dbReference>
<sequence>MNYIIGIDVGTTSTKALLYDTDGKIYAKANKGYTLYQDTPDMAEEDPDEIFNATLSAIQEVVAKAQLTDGKVIAISWSAQQHSLIALNKDFKPLTRTLTWADNRSEKYAREYKENGRGMAMYQRTGLPIHPMGPFYKLLYFKNEQPDLFKRTAYWVGIKEYIIWKYTGVLKEEISMAAASGLLNMKTCDWDPEALKETGITKDQLPELVDLTDKFQGIKSEYAKVMGIDEDVYFVMGATDGALSTIGVGAIDSGVLAINIGTSAAVRTFVDKPRIDPKARLYCYPIMKGKYLVGGPINNGGIVLSWAHDALFASEEQAAKLLGMDSYDMLSKIAATVPAGSDGLIFHPYLGGERAPLWDANARGSFFGLNRKHTKAHMIRAVMEGIMYNLYSVTLALKEVTGDPKAILAAGGFAQSKLWTQMMADIFENDIIIPESYESGSLAAMFLAKMALGMEDKLEDIKKYLGKENKYQPNEETFARYRKLVPIYLRLSREFSTEYKAIADYQREFPG</sequence>
<dbReference type="GO" id="GO:0046316">
    <property type="term" value="F:gluconokinase activity"/>
    <property type="evidence" value="ECO:0007669"/>
    <property type="project" value="InterPro"/>
</dbReference>
<dbReference type="NCBIfam" id="TIGR01314">
    <property type="entry name" value="gntK_FGGY"/>
    <property type="match status" value="1"/>
</dbReference>
<dbReference type="PROSITE" id="PS00445">
    <property type="entry name" value="FGGY_KINASES_2"/>
    <property type="match status" value="1"/>
</dbReference>
<comment type="caution">
    <text evidence="7">The sequence shown here is derived from an EMBL/GenBank/DDBJ whole genome shotgun (WGS) entry which is preliminary data.</text>
</comment>
<protein>
    <submittedName>
        <fullName evidence="7">Gluconokinase</fullName>
    </submittedName>
</protein>
<dbReference type="PANTHER" id="PTHR43095:SF2">
    <property type="entry name" value="GLUCONOKINASE"/>
    <property type="match status" value="1"/>
</dbReference>
<dbReference type="SUPFAM" id="SSF53067">
    <property type="entry name" value="Actin-like ATPase domain"/>
    <property type="match status" value="2"/>
</dbReference>
<evidence type="ECO:0000259" key="6">
    <source>
        <dbReference type="Pfam" id="PF02782"/>
    </source>
</evidence>
<comment type="similarity">
    <text evidence="1 4">Belongs to the FGGY kinase family.</text>
</comment>
<dbReference type="CDD" id="cd07770">
    <property type="entry name" value="ASKHA_NBD_FGGY_GntK"/>
    <property type="match status" value="1"/>
</dbReference>
<dbReference type="InterPro" id="IPR018485">
    <property type="entry name" value="FGGY_C"/>
</dbReference>
<evidence type="ECO:0000313" key="7">
    <source>
        <dbReference type="EMBL" id="KRL65132.1"/>
    </source>
</evidence>
<keyword evidence="2 4" id="KW-0808">Transferase</keyword>
<dbReference type="Pfam" id="PF00370">
    <property type="entry name" value="FGGY_N"/>
    <property type="match status" value="1"/>
</dbReference>
<dbReference type="InterPro" id="IPR018484">
    <property type="entry name" value="FGGY_N"/>
</dbReference>
<dbReference type="RefSeq" id="WP_057864973.1">
    <property type="nucleotide sequence ID" value="NZ_AZEY01000075.1"/>
</dbReference>
<evidence type="ECO:0000256" key="1">
    <source>
        <dbReference type="ARBA" id="ARBA00009156"/>
    </source>
</evidence>
<dbReference type="PATRIC" id="fig|1423739.3.peg.517"/>
<name>A0A0R1S8I3_9LACO</name>
<evidence type="ECO:0000313" key="8">
    <source>
        <dbReference type="Proteomes" id="UP000052013"/>
    </source>
</evidence>
<dbReference type="InterPro" id="IPR000577">
    <property type="entry name" value="Carb_kinase_FGGY"/>
</dbReference>
<organism evidence="7 8">
    <name type="scientific">Lentilactobacillus diolivorans DSM 14421</name>
    <dbReference type="NCBI Taxonomy" id="1423739"/>
    <lineage>
        <taxon>Bacteria</taxon>
        <taxon>Bacillati</taxon>
        <taxon>Bacillota</taxon>
        <taxon>Bacilli</taxon>
        <taxon>Lactobacillales</taxon>
        <taxon>Lactobacillaceae</taxon>
        <taxon>Lentilactobacillus</taxon>
    </lineage>
</organism>
<evidence type="ECO:0000256" key="3">
    <source>
        <dbReference type="ARBA" id="ARBA00022777"/>
    </source>
</evidence>
<proteinExistence type="inferred from homology"/>
<dbReference type="STRING" id="1423739.FC85_GL000490"/>
<dbReference type="Pfam" id="PF02782">
    <property type="entry name" value="FGGY_C"/>
    <property type="match status" value="1"/>
</dbReference>
<keyword evidence="3 4" id="KW-0418">Kinase</keyword>
<feature type="domain" description="Carbohydrate kinase FGGY N-terminal" evidence="5">
    <location>
        <begin position="3"/>
        <end position="247"/>
    </location>
</feature>
<gene>
    <name evidence="7" type="ORF">FC85_GL000490</name>
</gene>
<dbReference type="EMBL" id="AZEY01000075">
    <property type="protein sequence ID" value="KRL65132.1"/>
    <property type="molecule type" value="Genomic_DNA"/>
</dbReference>
<dbReference type="AlphaFoldDB" id="A0A0R1S8I3"/>
<dbReference type="Proteomes" id="UP000052013">
    <property type="component" value="Unassembled WGS sequence"/>
</dbReference>
<evidence type="ECO:0000256" key="4">
    <source>
        <dbReference type="RuleBase" id="RU003733"/>
    </source>
</evidence>
<dbReference type="InterPro" id="IPR043129">
    <property type="entry name" value="ATPase_NBD"/>
</dbReference>
<dbReference type="InterPro" id="IPR006002">
    <property type="entry name" value="Gluconate_kinase"/>
</dbReference>
<reference evidence="7 8" key="1">
    <citation type="journal article" date="2015" name="Genome Announc.">
        <title>Expanding the biotechnology potential of lactobacilli through comparative genomics of 213 strains and associated genera.</title>
        <authorList>
            <person name="Sun Z."/>
            <person name="Harris H.M."/>
            <person name="McCann A."/>
            <person name="Guo C."/>
            <person name="Argimon S."/>
            <person name="Zhang W."/>
            <person name="Yang X."/>
            <person name="Jeffery I.B."/>
            <person name="Cooney J.C."/>
            <person name="Kagawa T.F."/>
            <person name="Liu W."/>
            <person name="Song Y."/>
            <person name="Salvetti E."/>
            <person name="Wrobel A."/>
            <person name="Rasinkangas P."/>
            <person name="Parkhill J."/>
            <person name="Rea M.C."/>
            <person name="O'Sullivan O."/>
            <person name="Ritari J."/>
            <person name="Douillard F.P."/>
            <person name="Paul Ross R."/>
            <person name="Yang R."/>
            <person name="Briner A.E."/>
            <person name="Felis G.E."/>
            <person name="de Vos W.M."/>
            <person name="Barrangou R."/>
            <person name="Klaenhammer T.R."/>
            <person name="Caufield P.W."/>
            <person name="Cui Y."/>
            <person name="Zhang H."/>
            <person name="O'Toole P.W."/>
        </authorList>
    </citation>
    <scope>NUCLEOTIDE SEQUENCE [LARGE SCALE GENOMIC DNA]</scope>
    <source>
        <strain evidence="7 8">DSM 14421</strain>
    </source>
</reference>
<evidence type="ECO:0000256" key="2">
    <source>
        <dbReference type="ARBA" id="ARBA00022679"/>
    </source>
</evidence>
<dbReference type="GO" id="GO:0019521">
    <property type="term" value="P:D-gluconate metabolic process"/>
    <property type="evidence" value="ECO:0007669"/>
    <property type="project" value="InterPro"/>
</dbReference>
<accession>A0A0R1S8I3</accession>